<organism evidence="3 4">
    <name type="scientific">Laccaria amethystina LaAM-08-1</name>
    <dbReference type="NCBI Taxonomy" id="1095629"/>
    <lineage>
        <taxon>Eukaryota</taxon>
        <taxon>Fungi</taxon>
        <taxon>Dikarya</taxon>
        <taxon>Basidiomycota</taxon>
        <taxon>Agaricomycotina</taxon>
        <taxon>Agaricomycetes</taxon>
        <taxon>Agaricomycetidae</taxon>
        <taxon>Agaricales</taxon>
        <taxon>Agaricineae</taxon>
        <taxon>Hydnangiaceae</taxon>
        <taxon>Laccaria</taxon>
    </lineage>
</organism>
<feature type="chain" id="PRO_5002205900" evidence="2">
    <location>
        <begin position="18"/>
        <end position="97"/>
    </location>
</feature>
<dbReference type="EMBL" id="KN838645">
    <property type="protein sequence ID" value="KIJ99516.1"/>
    <property type="molecule type" value="Genomic_DNA"/>
</dbReference>
<name>A0A0C9XPK8_9AGAR</name>
<dbReference type="AlphaFoldDB" id="A0A0C9XPK8"/>
<protein>
    <submittedName>
        <fullName evidence="3">Uncharacterized protein</fullName>
    </submittedName>
</protein>
<reference evidence="3 4" key="1">
    <citation type="submission" date="2014-04" db="EMBL/GenBank/DDBJ databases">
        <authorList>
            <consortium name="DOE Joint Genome Institute"/>
            <person name="Kuo A."/>
            <person name="Kohler A."/>
            <person name="Nagy L.G."/>
            <person name="Floudas D."/>
            <person name="Copeland A."/>
            <person name="Barry K.W."/>
            <person name="Cichocki N."/>
            <person name="Veneault-Fourrey C."/>
            <person name="LaButti K."/>
            <person name="Lindquist E.A."/>
            <person name="Lipzen A."/>
            <person name="Lundell T."/>
            <person name="Morin E."/>
            <person name="Murat C."/>
            <person name="Sun H."/>
            <person name="Tunlid A."/>
            <person name="Henrissat B."/>
            <person name="Grigoriev I.V."/>
            <person name="Hibbett D.S."/>
            <person name="Martin F."/>
            <person name="Nordberg H.P."/>
            <person name="Cantor M.N."/>
            <person name="Hua S.X."/>
        </authorList>
    </citation>
    <scope>NUCLEOTIDE SEQUENCE [LARGE SCALE GENOMIC DNA]</scope>
    <source>
        <strain evidence="3 4">LaAM-08-1</strain>
    </source>
</reference>
<accession>A0A0C9XPK8</accession>
<evidence type="ECO:0000256" key="2">
    <source>
        <dbReference type="SAM" id="SignalP"/>
    </source>
</evidence>
<keyword evidence="4" id="KW-1185">Reference proteome</keyword>
<proteinExistence type="predicted"/>
<gene>
    <name evidence="3" type="ORF">K443DRAFT_8331</name>
</gene>
<feature type="signal peptide" evidence="2">
    <location>
        <begin position="1"/>
        <end position="17"/>
    </location>
</feature>
<evidence type="ECO:0000313" key="4">
    <source>
        <dbReference type="Proteomes" id="UP000054477"/>
    </source>
</evidence>
<keyword evidence="2" id="KW-0732">Signal</keyword>
<dbReference type="HOGENOM" id="CLU_2347012_0_0_1"/>
<evidence type="ECO:0000313" key="3">
    <source>
        <dbReference type="EMBL" id="KIJ99516.1"/>
    </source>
</evidence>
<feature type="compositionally biased region" description="Polar residues" evidence="1">
    <location>
        <begin position="51"/>
        <end position="97"/>
    </location>
</feature>
<evidence type="ECO:0000256" key="1">
    <source>
        <dbReference type="SAM" id="MobiDB-lite"/>
    </source>
</evidence>
<feature type="region of interest" description="Disordered" evidence="1">
    <location>
        <begin position="40"/>
        <end position="97"/>
    </location>
</feature>
<sequence>MFTHMWPFIFITVSSLAQGPLGLSHSYMIWMVSTTPTTAHTNELKHGDNHPQITTSNPPHHTHAQWQAPTIKPPSQQQQARTNAHKQTMTHHQQLWQ</sequence>
<reference evidence="4" key="2">
    <citation type="submission" date="2015-01" db="EMBL/GenBank/DDBJ databases">
        <title>Evolutionary Origins and Diversification of the Mycorrhizal Mutualists.</title>
        <authorList>
            <consortium name="DOE Joint Genome Institute"/>
            <consortium name="Mycorrhizal Genomics Consortium"/>
            <person name="Kohler A."/>
            <person name="Kuo A."/>
            <person name="Nagy L.G."/>
            <person name="Floudas D."/>
            <person name="Copeland A."/>
            <person name="Barry K.W."/>
            <person name="Cichocki N."/>
            <person name="Veneault-Fourrey C."/>
            <person name="LaButti K."/>
            <person name="Lindquist E.A."/>
            <person name="Lipzen A."/>
            <person name="Lundell T."/>
            <person name="Morin E."/>
            <person name="Murat C."/>
            <person name="Riley R."/>
            <person name="Ohm R."/>
            <person name="Sun H."/>
            <person name="Tunlid A."/>
            <person name="Henrissat B."/>
            <person name="Grigoriev I.V."/>
            <person name="Hibbett D.S."/>
            <person name="Martin F."/>
        </authorList>
    </citation>
    <scope>NUCLEOTIDE SEQUENCE [LARGE SCALE GENOMIC DNA]</scope>
    <source>
        <strain evidence="4">LaAM-08-1</strain>
    </source>
</reference>
<dbReference type="Proteomes" id="UP000054477">
    <property type="component" value="Unassembled WGS sequence"/>
</dbReference>